<evidence type="ECO:0000313" key="5">
    <source>
        <dbReference type="EMBL" id="MBJ7543972.1"/>
    </source>
</evidence>
<dbReference type="InterPro" id="IPR029014">
    <property type="entry name" value="NiFe-Hase_large"/>
</dbReference>
<dbReference type="GO" id="GO:0008137">
    <property type="term" value="F:NADH dehydrogenase (ubiquinone) activity"/>
    <property type="evidence" value="ECO:0007669"/>
    <property type="project" value="InterPro"/>
</dbReference>
<name>A0A8I1KJM8_9HYPH</name>
<evidence type="ECO:0000259" key="4">
    <source>
        <dbReference type="Pfam" id="PF00346"/>
    </source>
</evidence>
<dbReference type="GO" id="GO:0016651">
    <property type="term" value="F:oxidoreductase activity, acting on NAD(P)H"/>
    <property type="evidence" value="ECO:0007669"/>
    <property type="project" value="InterPro"/>
</dbReference>
<proteinExistence type="predicted"/>
<evidence type="ECO:0000256" key="1">
    <source>
        <dbReference type="ARBA" id="ARBA00023002"/>
    </source>
</evidence>
<dbReference type="Pfam" id="PF00346">
    <property type="entry name" value="Complex1_49kDa"/>
    <property type="match status" value="1"/>
</dbReference>
<keyword evidence="2" id="KW-0520">NAD</keyword>
<keyword evidence="1" id="KW-0560">Oxidoreductase</keyword>
<dbReference type="GO" id="GO:0048038">
    <property type="term" value="F:quinone binding"/>
    <property type="evidence" value="ECO:0007669"/>
    <property type="project" value="InterPro"/>
</dbReference>
<evidence type="ECO:0000259" key="3">
    <source>
        <dbReference type="Pfam" id="PF00329"/>
    </source>
</evidence>
<dbReference type="PANTHER" id="PTHR43485:SF1">
    <property type="entry name" value="FORMATE HYDROGENLYASE SUBUNIT 5-RELATED"/>
    <property type="match status" value="1"/>
</dbReference>
<dbReference type="SUPFAM" id="SSF143243">
    <property type="entry name" value="Nqo5-like"/>
    <property type="match status" value="1"/>
</dbReference>
<dbReference type="Gene3D" id="1.10.645.10">
    <property type="entry name" value="Cytochrome-c3 Hydrogenase, chain B"/>
    <property type="match status" value="1"/>
</dbReference>
<dbReference type="PANTHER" id="PTHR43485">
    <property type="entry name" value="HYDROGENASE-4 COMPONENT G"/>
    <property type="match status" value="1"/>
</dbReference>
<gene>
    <name evidence="5" type="ORF">JDN41_10410</name>
</gene>
<accession>A0A8I1KJM8</accession>
<feature type="domain" description="NADH:ubiquinone oxidoreductase 30kDa subunit" evidence="3">
    <location>
        <begin position="62"/>
        <end position="131"/>
    </location>
</feature>
<comment type="caution">
    <text evidence="5">The sequence shown here is derived from an EMBL/GenBank/DDBJ whole genome shotgun (WGS) entry which is preliminary data.</text>
</comment>
<sequence>MITINERSRDAEPVALADAIRAALQVRADGFARIEADAALWIGLARGCAAGWHDLGALWVDDHHVRMALWDAQENCRAIVSLSLKVGAYPSVGLHHPPALRLERAMRDLYGAIPEGIPDERRWLDHGVWPGREHEPGYHFLPVEGNGLHQIPVGPVHAGIIEPGHFRFTANGETVARLEARLGYVHKGVEALAQGAPIEKAAKLAARMSGDSTVAYSFAFARSVEAALGWDVAPRAQLLRGVMAELERLSHHVSDVGAICNDAAVAALLARCSLIREDMLRTQAALFGHRMMMDAIVPGGVARDIDAAGATAILALLERIELGFHRVVRAYDQSPSIQNRTHGTGIVQPDFIRQFAAGGFVGRAGGRAFDARRAFPYPPYDAVAFKVPTREESDVDARIWIRIEEIAESTGIIRQLLGKLEAGPIHAAPPPFQPGAGAALVEAFRGDLFLAVRIEEEGRIAHMHARDASWFQWPLLETAIDGNIVADFPLCNKSFNCSYSGVDL</sequence>
<dbReference type="Pfam" id="PF00329">
    <property type="entry name" value="Complex1_30kDa"/>
    <property type="match status" value="1"/>
</dbReference>
<dbReference type="RefSeq" id="WP_037236938.1">
    <property type="nucleotide sequence ID" value="NZ_JAEMUK010000022.1"/>
</dbReference>
<dbReference type="InterPro" id="IPR001268">
    <property type="entry name" value="NADH_UbQ_OxRdtase_30kDa_su"/>
</dbReference>
<dbReference type="InterPro" id="IPR001135">
    <property type="entry name" value="NADH_Q_OxRdtase_suD"/>
</dbReference>
<feature type="domain" description="NADH-quinone oxidoreductase subunit D" evidence="4">
    <location>
        <begin position="275"/>
        <end position="429"/>
    </location>
</feature>
<dbReference type="EMBL" id="JAEMUK010000022">
    <property type="protein sequence ID" value="MBJ7543972.1"/>
    <property type="molecule type" value="Genomic_DNA"/>
</dbReference>
<keyword evidence="6" id="KW-1185">Reference proteome</keyword>
<dbReference type="InterPro" id="IPR052197">
    <property type="entry name" value="ComplexI_49kDa-like"/>
</dbReference>
<dbReference type="GO" id="GO:0051287">
    <property type="term" value="F:NAD binding"/>
    <property type="evidence" value="ECO:0007669"/>
    <property type="project" value="InterPro"/>
</dbReference>
<evidence type="ECO:0000256" key="2">
    <source>
        <dbReference type="ARBA" id="ARBA00023027"/>
    </source>
</evidence>
<protein>
    <submittedName>
        <fullName evidence="5">NADH-quinone oxidoreductase subunit C</fullName>
    </submittedName>
</protein>
<dbReference type="AlphaFoldDB" id="A0A8I1KJM8"/>
<reference evidence="5 6" key="1">
    <citation type="submission" date="2020-12" db="EMBL/GenBank/DDBJ databases">
        <title>Revised draft genomes of Rhodomicrobium vannielii ATCC 17100 and Rhodomicrobium udaipurense JA643.</title>
        <authorList>
            <person name="Conners E.M."/>
            <person name="Davenport E.J."/>
            <person name="Bose A."/>
        </authorList>
    </citation>
    <scope>NUCLEOTIDE SEQUENCE [LARGE SCALE GENOMIC DNA]</scope>
    <source>
        <strain evidence="5 6">JA643</strain>
    </source>
</reference>
<dbReference type="Proteomes" id="UP000623250">
    <property type="component" value="Unassembled WGS sequence"/>
</dbReference>
<organism evidence="5 6">
    <name type="scientific">Rhodomicrobium udaipurense</name>
    <dbReference type="NCBI Taxonomy" id="1202716"/>
    <lineage>
        <taxon>Bacteria</taxon>
        <taxon>Pseudomonadati</taxon>
        <taxon>Pseudomonadota</taxon>
        <taxon>Alphaproteobacteria</taxon>
        <taxon>Hyphomicrobiales</taxon>
        <taxon>Hyphomicrobiaceae</taxon>
        <taxon>Rhodomicrobium</taxon>
    </lineage>
</organism>
<evidence type="ECO:0000313" key="6">
    <source>
        <dbReference type="Proteomes" id="UP000623250"/>
    </source>
</evidence>
<dbReference type="SUPFAM" id="SSF56762">
    <property type="entry name" value="HydB/Nqo4-like"/>
    <property type="match status" value="1"/>
</dbReference>
<dbReference type="InterPro" id="IPR037232">
    <property type="entry name" value="NADH_quin_OxRdtase_su_C/D-like"/>
</dbReference>